<keyword evidence="7" id="KW-1278">Translocase</keyword>
<dbReference type="SUPFAM" id="SSF52540">
    <property type="entry name" value="P-loop containing nucleoside triphosphate hydrolases"/>
    <property type="match status" value="2"/>
</dbReference>
<reference evidence="10 11" key="1">
    <citation type="submission" date="2019-11" db="EMBL/GenBank/DDBJ databases">
        <title>FDA dAtabase for Regulatory Grade micrObial Sequences (FDA-ARGOS): Supporting development and validation of Infectious Disease Dx tests.</title>
        <authorList>
            <person name="Turner S."/>
            <person name="Byrd R."/>
            <person name="Tallon L."/>
            <person name="Sadzewicz L."/>
            <person name="Vavikolanu K."/>
            <person name="Mehta A."/>
            <person name="Aluvathingal J."/>
            <person name="Nadendla S."/>
            <person name="Myers T."/>
            <person name="Yan Y."/>
            <person name="Sichtig H."/>
        </authorList>
    </citation>
    <scope>NUCLEOTIDE SEQUENCE [LARGE SCALE GENOMIC DNA]</scope>
    <source>
        <strain evidence="10 11">FDAARGOS_739</strain>
    </source>
</reference>
<sequence length="496" mass="54747">MGNILSIDGICKSFSGIQVLKDVSLELEAGQIICLAGENGAGKSTLIKILSGAEKPDKGKITIFGTTYERMTPGQAMHLGIATIYQDADLVSSLTVSDNIFLGNERLRGRAFVNSREQEERTRRLLQSLSMDMKPSMLVEELSPGQKQNLQIAKALHQEARILIMDEPTASLGEEETASLMNLVEQLRKKGLGIIYISHYLEEMFRLGDMAYVLKDGAMVKKLMLKETNQDELIKAMVGRDASNFYQKGSFSSGDRALVAEHYSGNRIVRDVSFSVSRGEVFGLGGLVGAGRTELVRMIYGADKKDSGTLTLDGKDITPANPKSAVKRGVFLVSEDRKGEGLFLIRSARENLTISKNDNSFFLNLRKEKGIVDKSIQQLKIKVFSQEQEVGNLSGGNQQKVVISRWLLEDGDVYIFDEPTKGVDVGAREEIYKLIEKLAKEQKIVIMVSSNMPELISMSDRIGVMREGRLVRILDSAHVTEDGLAYGAEKSQVSYA</sequence>
<dbReference type="PROSITE" id="PS50893">
    <property type="entry name" value="ABC_TRANSPORTER_2"/>
    <property type="match status" value="2"/>
</dbReference>
<dbReference type="CDD" id="cd03216">
    <property type="entry name" value="ABC_Carb_Monos_I"/>
    <property type="match status" value="1"/>
</dbReference>
<dbReference type="InterPro" id="IPR027417">
    <property type="entry name" value="P-loop_NTPase"/>
</dbReference>
<dbReference type="EMBL" id="CP050964">
    <property type="protein sequence ID" value="QIX92854.1"/>
    <property type="molecule type" value="Genomic_DNA"/>
</dbReference>
<gene>
    <name evidence="10" type="ORF">FOC47_21270</name>
</gene>
<keyword evidence="1" id="KW-0813">Transport</keyword>
<feature type="domain" description="ABC transporter" evidence="9">
    <location>
        <begin position="5"/>
        <end position="241"/>
    </location>
</feature>
<evidence type="ECO:0000256" key="6">
    <source>
        <dbReference type="ARBA" id="ARBA00022840"/>
    </source>
</evidence>
<dbReference type="InterPro" id="IPR050107">
    <property type="entry name" value="ABC_carbohydrate_import_ATPase"/>
</dbReference>
<proteinExistence type="predicted"/>
<keyword evidence="3" id="KW-0762">Sugar transport</keyword>
<dbReference type="AlphaFoldDB" id="A0AAQ1KVB2"/>
<accession>A0AAQ1KVB2</accession>
<keyword evidence="2" id="KW-1003">Cell membrane</keyword>
<evidence type="ECO:0000256" key="8">
    <source>
        <dbReference type="ARBA" id="ARBA00023136"/>
    </source>
</evidence>
<evidence type="ECO:0000256" key="5">
    <source>
        <dbReference type="ARBA" id="ARBA00022741"/>
    </source>
</evidence>
<dbReference type="InterPro" id="IPR017871">
    <property type="entry name" value="ABC_transporter-like_CS"/>
</dbReference>
<dbReference type="Gene3D" id="3.40.50.300">
    <property type="entry name" value="P-loop containing nucleotide triphosphate hydrolases"/>
    <property type="match status" value="2"/>
</dbReference>
<dbReference type="PANTHER" id="PTHR43790">
    <property type="entry name" value="CARBOHYDRATE TRANSPORT ATP-BINDING PROTEIN MG119-RELATED"/>
    <property type="match status" value="1"/>
</dbReference>
<evidence type="ECO:0000256" key="3">
    <source>
        <dbReference type="ARBA" id="ARBA00022597"/>
    </source>
</evidence>
<dbReference type="RefSeq" id="WP_003524374.1">
    <property type="nucleotide sequence ID" value="NZ_CABKQO010000002.1"/>
</dbReference>
<dbReference type="GO" id="GO:0005524">
    <property type="term" value="F:ATP binding"/>
    <property type="evidence" value="ECO:0007669"/>
    <property type="project" value="UniProtKB-KW"/>
</dbReference>
<evidence type="ECO:0000256" key="4">
    <source>
        <dbReference type="ARBA" id="ARBA00022737"/>
    </source>
</evidence>
<dbReference type="InterPro" id="IPR003593">
    <property type="entry name" value="AAA+_ATPase"/>
</dbReference>
<dbReference type="PROSITE" id="PS00211">
    <property type="entry name" value="ABC_TRANSPORTER_1"/>
    <property type="match status" value="1"/>
</dbReference>
<dbReference type="SMART" id="SM00382">
    <property type="entry name" value="AAA"/>
    <property type="match status" value="2"/>
</dbReference>
<dbReference type="GeneID" id="57963719"/>
<dbReference type="GO" id="GO:0016887">
    <property type="term" value="F:ATP hydrolysis activity"/>
    <property type="evidence" value="ECO:0007669"/>
    <property type="project" value="InterPro"/>
</dbReference>
<keyword evidence="5" id="KW-0547">Nucleotide-binding</keyword>
<evidence type="ECO:0000313" key="11">
    <source>
        <dbReference type="Proteomes" id="UP000501069"/>
    </source>
</evidence>
<keyword evidence="4" id="KW-0677">Repeat</keyword>
<protein>
    <submittedName>
        <fullName evidence="10">Sugar ABC transporter ATP-binding protein</fullName>
    </submittedName>
</protein>
<organism evidence="10 11">
    <name type="scientific">Enterocloster clostridioformis</name>
    <dbReference type="NCBI Taxonomy" id="1531"/>
    <lineage>
        <taxon>Bacteria</taxon>
        <taxon>Bacillati</taxon>
        <taxon>Bacillota</taxon>
        <taxon>Clostridia</taxon>
        <taxon>Lachnospirales</taxon>
        <taxon>Lachnospiraceae</taxon>
        <taxon>Enterocloster</taxon>
    </lineage>
</organism>
<keyword evidence="8" id="KW-0472">Membrane</keyword>
<evidence type="ECO:0000313" key="10">
    <source>
        <dbReference type="EMBL" id="QIX92854.1"/>
    </source>
</evidence>
<dbReference type="Proteomes" id="UP000501069">
    <property type="component" value="Chromosome"/>
</dbReference>
<dbReference type="PANTHER" id="PTHR43790:SF3">
    <property type="entry name" value="D-ALLOSE IMPORT ATP-BINDING PROTEIN ALSA-RELATED"/>
    <property type="match status" value="1"/>
</dbReference>
<name>A0AAQ1KVB2_9FIRM</name>
<dbReference type="InterPro" id="IPR003439">
    <property type="entry name" value="ABC_transporter-like_ATP-bd"/>
</dbReference>
<dbReference type="CDD" id="cd03215">
    <property type="entry name" value="ABC_Carb_Monos_II"/>
    <property type="match status" value="1"/>
</dbReference>
<evidence type="ECO:0000256" key="2">
    <source>
        <dbReference type="ARBA" id="ARBA00022475"/>
    </source>
</evidence>
<keyword evidence="6 10" id="KW-0067">ATP-binding</keyword>
<evidence type="ECO:0000259" key="9">
    <source>
        <dbReference type="PROSITE" id="PS50893"/>
    </source>
</evidence>
<dbReference type="Pfam" id="PF00005">
    <property type="entry name" value="ABC_tran"/>
    <property type="match status" value="2"/>
</dbReference>
<evidence type="ECO:0000256" key="7">
    <source>
        <dbReference type="ARBA" id="ARBA00022967"/>
    </source>
</evidence>
<evidence type="ECO:0000256" key="1">
    <source>
        <dbReference type="ARBA" id="ARBA00022448"/>
    </source>
</evidence>
<feature type="domain" description="ABC transporter" evidence="9">
    <location>
        <begin position="251"/>
        <end position="492"/>
    </location>
</feature>